<dbReference type="Gene3D" id="3.90.1720.10">
    <property type="entry name" value="endopeptidase domain like (from Nostoc punctiforme)"/>
    <property type="match status" value="1"/>
</dbReference>
<feature type="transmembrane region" description="Helical" evidence="2">
    <location>
        <begin position="663"/>
        <end position="689"/>
    </location>
</feature>
<name>A0ABZ1KCQ2_9ACTN</name>
<dbReference type="InterPro" id="IPR038765">
    <property type="entry name" value="Papain-like_cys_pep_sf"/>
</dbReference>
<keyword evidence="2" id="KW-0472">Membrane</keyword>
<evidence type="ECO:0000256" key="2">
    <source>
        <dbReference type="SAM" id="Phobius"/>
    </source>
</evidence>
<dbReference type="RefSeq" id="WP_363254392.1">
    <property type="nucleotide sequence ID" value="NZ_CP108135.1"/>
</dbReference>
<feature type="transmembrane region" description="Helical" evidence="2">
    <location>
        <begin position="601"/>
        <end position="621"/>
    </location>
</feature>
<feature type="coiled-coil region" evidence="1">
    <location>
        <begin position="308"/>
        <end position="342"/>
    </location>
</feature>
<evidence type="ECO:0000313" key="3">
    <source>
        <dbReference type="EMBL" id="WTP69381.1"/>
    </source>
</evidence>
<gene>
    <name evidence="3" type="ORF">OG560_29745</name>
</gene>
<protein>
    <recommendedName>
        <fullName evidence="5">Tape measure protein</fullName>
    </recommendedName>
</protein>
<organism evidence="3 4">
    <name type="scientific">[Kitasatospora] papulosa</name>
    <dbReference type="NCBI Taxonomy" id="1464011"/>
    <lineage>
        <taxon>Bacteria</taxon>
        <taxon>Bacillati</taxon>
        <taxon>Actinomycetota</taxon>
        <taxon>Actinomycetes</taxon>
        <taxon>Kitasatosporales</taxon>
        <taxon>Streptomycetaceae</taxon>
        <taxon>Streptomyces</taxon>
    </lineage>
</organism>
<keyword evidence="4" id="KW-1185">Reference proteome</keyword>
<keyword evidence="2" id="KW-0812">Transmembrane</keyword>
<feature type="transmembrane region" description="Helical" evidence="2">
    <location>
        <begin position="721"/>
        <end position="744"/>
    </location>
</feature>
<evidence type="ECO:0000256" key="1">
    <source>
        <dbReference type="SAM" id="Coils"/>
    </source>
</evidence>
<feature type="transmembrane region" description="Helical" evidence="2">
    <location>
        <begin position="765"/>
        <end position="788"/>
    </location>
</feature>
<feature type="transmembrane region" description="Helical" evidence="2">
    <location>
        <begin position="551"/>
        <end position="569"/>
    </location>
</feature>
<accession>A0ABZ1KCQ2</accession>
<feature type="transmembrane region" description="Helical" evidence="2">
    <location>
        <begin position="884"/>
        <end position="905"/>
    </location>
</feature>
<evidence type="ECO:0000313" key="4">
    <source>
        <dbReference type="Proteomes" id="UP001622496"/>
    </source>
</evidence>
<feature type="transmembrane region" description="Helical" evidence="2">
    <location>
        <begin position="696"/>
        <end position="715"/>
    </location>
</feature>
<keyword evidence="2" id="KW-1133">Transmembrane helix</keyword>
<feature type="transmembrane region" description="Helical" evidence="2">
    <location>
        <begin position="808"/>
        <end position="831"/>
    </location>
</feature>
<dbReference type="Proteomes" id="UP001622496">
    <property type="component" value="Chromosome"/>
</dbReference>
<sequence>MAAGGVLVGRGYVSIRPEFEGDWSRSVNSRASSAGRSGASAFGKAFGAGLKTVGGLAAVAVSANLTGVAAAAAVLAPALATAGTAAAALKIGLSGVGEAFKAAFADSSAEAASAASATRAVESAQRGLAGAQRALADARVQAAERVRDAQRAVLDAERDLADAQREARDVQADLNGARREAARALQDMNQQLAESRLDEREAVLRLKQAEDELKAAQKKPGVTPQELERLQLAYERAQLNLTEQRRDTKRLAADTKAANKAGVEGSEQVLSVKLRIADANRTVADRERALADAQAGVDKARQDGARQIADAQRAVAEAAQAVADAQAAAAAQTSKLDEAMAKLAPNARSFVNAIRGLAPAWDNMRLSVQNKLFEGLDTAVTGLAGQAIPILQRQLTVTAGIWNEMAKSAISAVSEMAKTGMLEQILQGANRAFAQLKDAPGQLLNSFAILTTAAQPAFERLMGGLAEGIASFEAGLARAFASGGLEQAINTAFGILQQFGQLLGNVFGVISEIFRAASDAGGQIIGALSAAFGELRRVLALPEIQAQLRTLFASVAHIVAALVPVLGAVVQALVPLLAAIAPAVAQIATVVGPLLGQLATMIGQALGPVVATLGPALVQLVTTLSAALMPIISALLPVVTQVGVALLQIVQAVTPLLEPIGDLITGVIVALAPALTPVISLVTSLVQVLVGPLSTIVRALTPALLLVSEVIAQVFAAVEPLLGPVVTLVGQAASLLAGLFVTALTNTMAALEPLLPVGIQLIESVIGALVPILPAVGAALTAVSEALVALTTPLAGVVAQLAEQLAPIIASLAPVVSQLGGVLAGVLAAALPPLTDALLILVESLSPLWPLLGQILGMAVQLGADLLGQLLPPLMELVQAGVDLVVALLPILPPLAQVIGLVVELAVRVLSWLLPPLVDLASFLVGKLAGALGTAIGWLSKLVGIVVKVITWVSDKLGPALKWLWTNIVRPVFQWIGDKGKWLWEKALSPAFEGIKKGVKAVSDSFDKAKGFIDKAWSKLSDIAKKPVKFIIETVYNKGIVPTWNKIATAFGADPLKTIPLPKGFARGGILPGQSSFRQGDDQLVPMRRGEGVYVSEAMRDPYERARLHAVNSAAMRGKPLSQFQGFAKGGIFDWVKNTASSGVDLAKTGVNWLKDGVKASAKAGLNAVVKPLLDKIAGSKSLYRDMISGIPKKMISSIVNFSGKADEKLGAADIGGGGFKSGLAWARTQHGKPYQWGGNGNPSWDCSGLVSAIESVIRGQKPHRRWATGAFSGKTAPSGWQLNGKSPYMIGITNAGVGHTAGTLNGVNVESRGGDGVVIGSKARSYKDGLFTHRYAYTGKYDSGGYLQPGLNLAYNGTGRPEPVFTTQQANALSRGAMGGTVSLDGQQMQLVLEDGRSFNAHIETLADGRIQTSNSQLIQTLRAGRR</sequence>
<keyword evidence="1" id="KW-0175">Coiled coil</keyword>
<evidence type="ECO:0008006" key="5">
    <source>
        <dbReference type="Google" id="ProtNLM"/>
    </source>
</evidence>
<feature type="transmembrane region" description="Helical" evidence="2">
    <location>
        <begin position="576"/>
        <end position="595"/>
    </location>
</feature>
<dbReference type="EMBL" id="CP108135">
    <property type="protein sequence ID" value="WTP69381.1"/>
    <property type="molecule type" value="Genomic_DNA"/>
</dbReference>
<dbReference type="SUPFAM" id="SSF54001">
    <property type="entry name" value="Cysteine proteinases"/>
    <property type="match status" value="1"/>
</dbReference>
<feature type="coiled-coil region" evidence="1">
    <location>
        <begin position="121"/>
        <end position="247"/>
    </location>
</feature>
<feature type="transmembrane region" description="Helical" evidence="2">
    <location>
        <begin position="628"/>
        <end position="651"/>
    </location>
</feature>
<reference evidence="3 4" key="1">
    <citation type="submission" date="2022-10" db="EMBL/GenBank/DDBJ databases">
        <title>The complete genomes of actinobacterial strains from the NBC collection.</title>
        <authorList>
            <person name="Joergensen T.S."/>
            <person name="Alvarez Arevalo M."/>
            <person name="Sterndorff E.B."/>
            <person name="Faurdal D."/>
            <person name="Vuksanovic O."/>
            <person name="Mourched A.-S."/>
            <person name="Charusanti P."/>
            <person name="Shaw S."/>
            <person name="Blin K."/>
            <person name="Weber T."/>
        </authorList>
    </citation>
    <scope>NUCLEOTIDE SEQUENCE [LARGE SCALE GENOMIC DNA]</scope>
    <source>
        <strain evidence="3 4">NBC_00185</strain>
    </source>
</reference>
<feature type="transmembrane region" description="Helical" evidence="2">
    <location>
        <begin position="838"/>
        <end position="864"/>
    </location>
</feature>
<feature type="transmembrane region" description="Helical" evidence="2">
    <location>
        <begin position="917"/>
        <end position="939"/>
    </location>
</feature>
<proteinExistence type="predicted"/>